<dbReference type="Proteomes" id="UP001608902">
    <property type="component" value="Unassembled WGS sequence"/>
</dbReference>
<dbReference type="AlphaFoldDB" id="A0ABD6ED73"/>
<dbReference type="EMBL" id="JBGFUD010002434">
    <property type="protein sequence ID" value="MFH4977590.1"/>
    <property type="molecule type" value="Genomic_DNA"/>
</dbReference>
<keyword evidence="2" id="KW-1185">Reference proteome</keyword>
<evidence type="ECO:0000313" key="1">
    <source>
        <dbReference type="EMBL" id="MFH4977590.1"/>
    </source>
</evidence>
<name>A0ABD6ED73_9BILA</name>
<gene>
    <name evidence="1" type="ORF">AB6A40_004299</name>
</gene>
<protein>
    <submittedName>
        <fullName evidence="1">Uncharacterized protein</fullName>
    </submittedName>
</protein>
<accession>A0ABD6ED73</accession>
<sequence length="115" mass="12874">MPLFLEFLQPCRSWSSQFMVIDFPRRNSSRSKSAGFSFVLVSDLPIFNVLCCSDIPYLTVSVFFDESHVRANLASLHKISWPTLMSISSSTSRKALILISTPSLQALEWSAVLLG</sequence>
<evidence type="ECO:0000313" key="2">
    <source>
        <dbReference type="Proteomes" id="UP001608902"/>
    </source>
</evidence>
<organism evidence="1 2">
    <name type="scientific">Gnathostoma spinigerum</name>
    <dbReference type="NCBI Taxonomy" id="75299"/>
    <lineage>
        <taxon>Eukaryota</taxon>
        <taxon>Metazoa</taxon>
        <taxon>Ecdysozoa</taxon>
        <taxon>Nematoda</taxon>
        <taxon>Chromadorea</taxon>
        <taxon>Rhabditida</taxon>
        <taxon>Spirurina</taxon>
        <taxon>Gnathostomatomorpha</taxon>
        <taxon>Gnathostomatoidea</taxon>
        <taxon>Gnathostomatidae</taxon>
        <taxon>Gnathostoma</taxon>
    </lineage>
</organism>
<comment type="caution">
    <text evidence="1">The sequence shown here is derived from an EMBL/GenBank/DDBJ whole genome shotgun (WGS) entry which is preliminary data.</text>
</comment>
<reference evidence="1 2" key="1">
    <citation type="submission" date="2024-08" db="EMBL/GenBank/DDBJ databases">
        <title>Gnathostoma spinigerum genome.</title>
        <authorList>
            <person name="Gonzalez-Bertolin B."/>
            <person name="Monzon S."/>
            <person name="Zaballos A."/>
            <person name="Jimenez P."/>
            <person name="Dekumyoy P."/>
            <person name="Varona S."/>
            <person name="Cuesta I."/>
            <person name="Sumanam S."/>
            <person name="Adisakwattana P."/>
            <person name="Gasser R.B."/>
            <person name="Hernandez-Gonzalez A."/>
            <person name="Young N.D."/>
            <person name="Perteguer M.J."/>
        </authorList>
    </citation>
    <scope>NUCLEOTIDE SEQUENCE [LARGE SCALE GENOMIC DNA]</scope>
    <source>
        <strain evidence="1">AL3</strain>
        <tissue evidence="1">Liver</tissue>
    </source>
</reference>
<proteinExistence type="predicted"/>